<proteinExistence type="predicted"/>
<dbReference type="RefSeq" id="WP_083530288.1">
    <property type="nucleotide sequence ID" value="NZ_CBCRUZ010000023.1"/>
</dbReference>
<sequence length="48" mass="5606">MKTRLRCPCGEYLRGDDEDDLIAKTQAHLAEQHPGHDYSREEILFLAY</sequence>
<name>A0ABX8S3S7_9ACTN</name>
<keyword evidence="2" id="KW-1185">Reference proteome</keyword>
<evidence type="ECO:0000313" key="2">
    <source>
        <dbReference type="Proteomes" id="UP000887023"/>
    </source>
</evidence>
<gene>
    <name evidence="1" type="ORF">KV203_10875</name>
</gene>
<accession>A0ABX8S3S7</accession>
<reference evidence="1" key="1">
    <citation type="submission" date="2021-07" db="EMBL/GenBank/DDBJ databases">
        <title>Candidatus Kaistella beijingensis sp. nov. isolated from a municipal wastewater treatment plant is involved in sludge foaming.</title>
        <authorList>
            <person name="Song Y."/>
            <person name="Liu S.-J."/>
        </authorList>
    </citation>
    <scope>NUCLEOTIDE SEQUENCE</scope>
    <source>
        <strain evidence="1">DSM 43998</strain>
    </source>
</reference>
<protein>
    <submittedName>
        <fullName evidence="1">DUF1059 domain-containing protein</fullName>
    </submittedName>
</protein>
<organism evidence="1 2">
    <name type="scientific">Skermania pinensis</name>
    <dbReference type="NCBI Taxonomy" id="39122"/>
    <lineage>
        <taxon>Bacteria</taxon>
        <taxon>Bacillati</taxon>
        <taxon>Actinomycetota</taxon>
        <taxon>Actinomycetes</taxon>
        <taxon>Mycobacteriales</taxon>
        <taxon>Gordoniaceae</taxon>
        <taxon>Skermania</taxon>
    </lineage>
</organism>
<dbReference type="EMBL" id="CP079105">
    <property type="protein sequence ID" value="QXQ12488.1"/>
    <property type="molecule type" value="Genomic_DNA"/>
</dbReference>
<evidence type="ECO:0000313" key="1">
    <source>
        <dbReference type="EMBL" id="QXQ12488.1"/>
    </source>
</evidence>
<dbReference type="Proteomes" id="UP000887023">
    <property type="component" value="Chromosome"/>
</dbReference>